<dbReference type="PANTHER" id="PTHR40446">
    <property type="entry name" value="N-ACETYLGLUCOSAMINE-1-PHOSPHODIESTER ALPHA-N-ACETYLGLUCOSAMINIDASE"/>
    <property type="match status" value="1"/>
</dbReference>
<proteinExistence type="predicted"/>
<dbReference type="EMBL" id="JAHHIF010000005">
    <property type="protein sequence ID" value="MBW4543822.1"/>
    <property type="molecule type" value="Genomic_DNA"/>
</dbReference>
<feature type="domain" description="Phosphodiester glycosidase" evidence="1">
    <location>
        <begin position="503"/>
        <end position="678"/>
    </location>
</feature>
<comment type="caution">
    <text evidence="2">The sequence shown here is derived from an EMBL/GenBank/DDBJ whole genome shotgun (WGS) entry which is preliminary data.</text>
</comment>
<reference evidence="2" key="1">
    <citation type="submission" date="2021-05" db="EMBL/GenBank/DDBJ databases">
        <authorList>
            <person name="Pietrasiak N."/>
            <person name="Ward R."/>
            <person name="Stajich J.E."/>
            <person name="Kurbessoian T."/>
        </authorList>
    </citation>
    <scope>NUCLEOTIDE SEQUENCE</scope>
    <source>
        <strain evidence="2">CPER-KK1</strain>
    </source>
</reference>
<reference evidence="2" key="2">
    <citation type="journal article" date="2022" name="Microbiol. Resour. Announc.">
        <title>Metagenome Sequencing to Explore Phylogenomics of Terrestrial Cyanobacteria.</title>
        <authorList>
            <person name="Ward R.D."/>
            <person name="Stajich J.E."/>
            <person name="Johansen J.R."/>
            <person name="Huntemann M."/>
            <person name="Clum A."/>
            <person name="Foster B."/>
            <person name="Foster B."/>
            <person name="Roux S."/>
            <person name="Palaniappan K."/>
            <person name="Varghese N."/>
            <person name="Mukherjee S."/>
            <person name="Reddy T.B.K."/>
            <person name="Daum C."/>
            <person name="Copeland A."/>
            <person name="Chen I.A."/>
            <person name="Ivanova N.N."/>
            <person name="Kyrpides N.C."/>
            <person name="Shapiro N."/>
            <person name="Eloe-Fadrosh E.A."/>
            <person name="Pietrasiak N."/>
        </authorList>
    </citation>
    <scope>NUCLEOTIDE SEQUENCE</scope>
    <source>
        <strain evidence="2">CPER-KK1</strain>
    </source>
</reference>
<dbReference type="Pfam" id="PF09992">
    <property type="entry name" value="NAGPA"/>
    <property type="match status" value="1"/>
</dbReference>
<gene>
    <name evidence="2" type="ORF">KME25_05160</name>
</gene>
<dbReference type="AlphaFoldDB" id="A0A951U8I0"/>
<sequence>MSWVMLSKRTAIILFLTLCGSSFGWASTRVGHTKPKPLLSYSSEVILSQLAPVVEKPLAPKRAEFLSPASTPSSLTKALLTQSQVLDDNAIAPRRAEFLAQASPQVIRQGTQISLNGRTFNVAWQQWQVGTSVRFGISDIGLMQSLGVELLSTKDVTRQPVQWFSSPQSTPLVLASQLMGSYRYLDITDLAKVAGWQLQVEGAAVASGDRLRISSTPARVKEIRQARQPWGSRIVVDLDRPIPWQVSDQRTAGVITLEASASPSLVEQFNAPPPPERQDAEDAAPVSVGADGENAVIRVEQGQKQTILRVDIPTGKRLQVYSLPNPNRLVIDLRPDALVEKEISWAPGIRWHQKYVTLKNSRFPLVWLEVDPRTSGASFRPIWSNPATQVGTAPLIQTAQMWQAFAAINAGFFNRNNQLPLGAVRRDERWFSGPILNRGAIAWNDSGQFKFGRLTLQETLVTSAGSRLPILFLNTGYVQTGFARYTPEWGPTYTPLIDNEVLFVVQNDQVISQLPGGIAGQQSFPIPLDGYLLTLRGSSPASASLSVGTQVSLESLTTPGDFGSYPHILGAGPLLVQNRQIVLNAKAEQFSDAFIQQSAIRSCIGTTAAGTLIIAAIHNRSGGLGPTLAETAQLMQLLGAANALNFDGGSSTGLYLGGQLLDRSPSTVARVHNGLGIFRAPSP</sequence>
<dbReference type="Proteomes" id="UP000753908">
    <property type="component" value="Unassembled WGS sequence"/>
</dbReference>
<keyword evidence="2" id="KW-0326">Glycosidase</keyword>
<accession>A0A951U8I0</accession>
<evidence type="ECO:0000259" key="1">
    <source>
        <dbReference type="Pfam" id="PF09992"/>
    </source>
</evidence>
<evidence type="ECO:0000313" key="3">
    <source>
        <dbReference type="Proteomes" id="UP000753908"/>
    </source>
</evidence>
<dbReference type="GO" id="GO:0016798">
    <property type="term" value="F:hydrolase activity, acting on glycosyl bonds"/>
    <property type="evidence" value="ECO:0007669"/>
    <property type="project" value="UniProtKB-KW"/>
</dbReference>
<organism evidence="2 3">
    <name type="scientific">Symplocastrum torsivum CPER-KK1</name>
    <dbReference type="NCBI Taxonomy" id="450513"/>
    <lineage>
        <taxon>Bacteria</taxon>
        <taxon>Bacillati</taxon>
        <taxon>Cyanobacteriota</taxon>
        <taxon>Cyanophyceae</taxon>
        <taxon>Oscillatoriophycideae</taxon>
        <taxon>Oscillatoriales</taxon>
        <taxon>Microcoleaceae</taxon>
        <taxon>Symplocastrum</taxon>
    </lineage>
</organism>
<dbReference type="InterPro" id="IPR018711">
    <property type="entry name" value="NAGPA"/>
</dbReference>
<evidence type="ECO:0000313" key="2">
    <source>
        <dbReference type="EMBL" id="MBW4543822.1"/>
    </source>
</evidence>
<keyword evidence="2" id="KW-0378">Hydrolase</keyword>
<dbReference type="PANTHER" id="PTHR40446:SF2">
    <property type="entry name" value="N-ACETYLGLUCOSAMINE-1-PHOSPHODIESTER ALPHA-N-ACETYLGLUCOSAMINIDASE"/>
    <property type="match status" value="1"/>
</dbReference>
<name>A0A951U8I0_9CYAN</name>
<protein>
    <submittedName>
        <fullName evidence="2">Phosphodiester glycosidase family protein</fullName>
    </submittedName>
</protein>